<protein>
    <submittedName>
        <fullName evidence="2">Uncharacterized protein</fullName>
    </submittedName>
</protein>
<evidence type="ECO:0000313" key="2">
    <source>
        <dbReference type="WBParaSite" id="nRc.2.0.1.t18657-RA"/>
    </source>
</evidence>
<dbReference type="Proteomes" id="UP000887565">
    <property type="component" value="Unplaced"/>
</dbReference>
<accession>A0A915IY33</accession>
<reference evidence="2" key="1">
    <citation type="submission" date="2022-11" db="UniProtKB">
        <authorList>
            <consortium name="WormBaseParasite"/>
        </authorList>
    </citation>
    <scope>IDENTIFICATION</scope>
</reference>
<proteinExistence type="predicted"/>
<sequence length="171" mass="18407">MSASSVEDNFCGTCRKCTANGRGIAAANKALQNESSLLINSTNYDGLCTSGYSIVDDDCCSSLVDAISRDFAIAEFKKSSSIAVNLPSSRASVASSSVENLALTTSSRATLPLTSNGGNCETTSQPKESTVSCLKQYRIKHLSRLAQGGYDEYCYNYNEKIHQNADKTYYE</sequence>
<evidence type="ECO:0000313" key="1">
    <source>
        <dbReference type="Proteomes" id="UP000887565"/>
    </source>
</evidence>
<name>A0A915IY33_ROMCU</name>
<dbReference type="AlphaFoldDB" id="A0A915IY33"/>
<organism evidence="1 2">
    <name type="scientific">Romanomermis culicivorax</name>
    <name type="common">Nematode worm</name>
    <dbReference type="NCBI Taxonomy" id="13658"/>
    <lineage>
        <taxon>Eukaryota</taxon>
        <taxon>Metazoa</taxon>
        <taxon>Ecdysozoa</taxon>
        <taxon>Nematoda</taxon>
        <taxon>Enoplea</taxon>
        <taxon>Dorylaimia</taxon>
        <taxon>Mermithida</taxon>
        <taxon>Mermithoidea</taxon>
        <taxon>Mermithidae</taxon>
        <taxon>Romanomermis</taxon>
    </lineage>
</organism>
<keyword evidence="1" id="KW-1185">Reference proteome</keyword>
<dbReference type="WBParaSite" id="nRc.2.0.1.t18657-RA">
    <property type="protein sequence ID" value="nRc.2.0.1.t18657-RA"/>
    <property type="gene ID" value="nRc.2.0.1.g18657"/>
</dbReference>